<dbReference type="CDD" id="cd00075">
    <property type="entry name" value="HATPase"/>
    <property type="match status" value="1"/>
</dbReference>
<dbReference type="AlphaFoldDB" id="A0A1I6EKD6"/>
<organism evidence="15 16">
    <name type="scientific">Desulfoscipio geothermicus DSM 3669</name>
    <dbReference type="NCBI Taxonomy" id="1121426"/>
    <lineage>
        <taxon>Bacteria</taxon>
        <taxon>Bacillati</taxon>
        <taxon>Bacillota</taxon>
        <taxon>Clostridia</taxon>
        <taxon>Eubacteriales</taxon>
        <taxon>Desulfallaceae</taxon>
        <taxon>Desulfoscipio</taxon>
    </lineage>
</organism>
<dbReference type="PRINTS" id="PR00344">
    <property type="entry name" value="BCTRLSENSOR"/>
</dbReference>
<dbReference type="InterPro" id="IPR036097">
    <property type="entry name" value="HisK_dim/P_sf"/>
</dbReference>
<dbReference type="EC" id="2.7.13.3" evidence="3"/>
<dbReference type="PROSITE" id="PS50885">
    <property type="entry name" value="HAMP"/>
    <property type="match status" value="1"/>
</dbReference>
<keyword evidence="4" id="KW-0597">Phosphoprotein</keyword>
<dbReference type="InterPro" id="IPR003594">
    <property type="entry name" value="HATPase_dom"/>
</dbReference>
<feature type="coiled-coil region" evidence="11">
    <location>
        <begin position="209"/>
        <end position="236"/>
    </location>
</feature>
<dbReference type="FunFam" id="1.10.287.130:FF:000001">
    <property type="entry name" value="Two-component sensor histidine kinase"/>
    <property type="match status" value="1"/>
</dbReference>
<proteinExistence type="predicted"/>
<evidence type="ECO:0000256" key="1">
    <source>
        <dbReference type="ARBA" id="ARBA00000085"/>
    </source>
</evidence>
<dbReference type="InterPro" id="IPR003660">
    <property type="entry name" value="HAMP_dom"/>
</dbReference>
<keyword evidence="7 15" id="KW-0418">Kinase</keyword>
<comment type="catalytic activity">
    <reaction evidence="1">
        <text>ATP + protein L-histidine = ADP + protein N-phospho-L-histidine.</text>
        <dbReference type="EC" id="2.7.13.3"/>
    </reaction>
</comment>
<evidence type="ECO:0000256" key="11">
    <source>
        <dbReference type="SAM" id="Coils"/>
    </source>
</evidence>
<dbReference type="SMART" id="SM00304">
    <property type="entry name" value="HAMP"/>
    <property type="match status" value="1"/>
</dbReference>
<keyword evidence="11" id="KW-0175">Coiled coil</keyword>
<dbReference type="Gene3D" id="1.10.287.130">
    <property type="match status" value="1"/>
</dbReference>
<keyword evidence="16" id="KW-1185">Reference proteome</keyword>
<dbReference type="CDD" id="cd06225">
    <property type="entry name" value="HAMP"/>
    <property type="match status" value="1"/>
</dbReference>
<feature type="transmembrane region" description="Helical" evidence="12">
    <location>
        <begin position="100"/>
        <end position="119"/>
    </location>
</feature>
<dbReference type="Pfam" id="PF00512">
    <property type="entry name" value="HisKA"/>
    <property type="match status" value="1"/>
</dbReference>
<evidence type="ECO:0000256" key="6">
    <source>
        <dbReference type="ARBA" id="ARBA00022692"/>
    </source>
</evidence>
<keyword evidence="6 12" id="KW-0812">Transmembrane</keyword>
<dbReference type="InterPro" id="IPR050428">
    <property type="entry name" value="TCS_sensor_his_kinase"/>
</dbReference>
<dbReference type="SUPFAM" id="SSF158472">
    <property type="entry name" value="HAMP domain-like"/>
    <property type="match status" value="1"/>
</dbReference>
<evidence type="ECO:0000259" key="14">
    <source>
        <dbReference type="PROSITE" id="PS50885"/>
    </source>
</evidence>
<evidence type="ECO:0000256" key="3">
    <source>
        <dbReference type="ARBA" id="ARBA00012438"/>
    </source>
</evidence>
<dbReference type="InterPro" id="IPR005467">
    <property type="entry name" value="His_kinase_dom"/>
</dbReference>
<dbReference type="PANTHER" id="PTHR45436:SF5">
    <property type="entry name" value="SENSOR HISTIDINE KINASE TRCS"/>
    <property type="match status" value="1"/>
</dbReference>
<dbReference type="InterPro" id="IPR003661">
    <property type="entry name" value="HisK_dim/P_dom"/>
</dbReference>
<dbReference type="SUPFAM" id="SSF47384">
    <property type="entry name" value="Homodimeric domain of signal transducing histidine kinase"/>
    <property type="match status" value="1"/>
</dbReference>
<keyword evidence="9" id="KW-0902">Two-component regulatory system</keyword>
<dbReference type="RefSeq" id="WP_092487844.1">
    <property type="nucleotide sequence ID" value="NZ_FOYM01000054.1"/>
</dbReference>
<dbReference type="CDD" id="cd00082">
    <property type="entry name" value="HisKA"/>
    <property type="match status" value="1"/>
</dbReference>
<dbReference type="PROSITE" id="PS50109">
    <property type="entry name" value="HIS_KIN"/>
    <property type="match status" value="1"/>
</dbReference>
<name>A0A1I6EKD6_9FIRM</name>
<dbReference type="InterPro" id="IPR004358">
    <property type="entry name" value="Sig_transdc_His_kin-like_C"/>
</dbReference>
<evidence type="ECO:0000256" key="7">
    <source>
        <dbReference type="ARBA" id="ARBA00022777"/>
    </source>
</evidence>
<evidence type="ECO:0000256" key="10">
    <source>
        <dbReference type="ARBA" id="ARBA00023136"/>
    </source>
</evidence>
<dbReference type="FunFam" id="3.30.565.10:FF:000006">
    <property type="entry name" value="Sensor histidine kinase WalK"/>
    <property type="match status" value="1"/>
</dbReference>
<evidence type="ECO:0000256" key="9">
    <source>
        <dbReference type="ARBA" id="ARBA00023012"/>
    </source>
</evidence>
<dbReference type="InterPro" id="IPR036890">
    <property type="entry name" value="HATPase_C_sf"/>
</dbReference>
<protein>
    <recommendedName>
        <fullName evidence="3">histidine kinase</fullName>
        <ecNumber evidence="3">2.7.13.3</ecNumber>
    </recommendedName>
</protein>
<feature type="domain" description="HAMP" evidence="14">
    <location>
        <begin position="121"/>
        <end position="174"/>
    </location>
</feature>
<evidence type="ECO:0000313" key="15">
    <source>
        <dbReference type="EMBL" id="SFR18224.1"/>
    </source>
</evidence>
<dbReference type="SMART" id="SM00388">
    <property type="entry name" value="HisKA"/>
    <property type="match status" value="1"/>
</dbReference>
<gene>
    <name evidence="15" type="ORF">SAMN05660706_1547</name>
</gene>
<feature type="transmembrane region" description="Helical" evidence="12">
    <location>
        <begin position="12"/>
        <end position="31"/>
    </location>
</feature>
<dbReference type="Gene3D" id="6.10.340.10">
    <property type="match status" value="1"/>
</dbReference>
<dbReference type="SMART" id="SM00387">
    <property type="entry name" value="HATPase_c"/>
    <property type="match status" value="1"/>
</dbReference>
<dbReference type="Pfam" id="PF02518">
    <property type="entry name" value="HATPase_c"/>
    <property type="match status" value="1"/>
</dbReference>
<feature type="domain" description="Histidine kinase" evidence="13">
    <location>
        <begin position="182"/>
        <end position="396"/>
    </location>
</feature>
<evidence type="ECO:0000256" key="5">
    <source>
        <dbReference type="ARBA" id="ARBA00022679"/>
    </source>
</evidence>
<evidence type="ECO:0000256" key="2">
    <source>
        <dbReference type="ARBA" id="ARBA00004370"/>
    </source>
</evidence>
<dbReference type="Pfam" id="PF00672">
    <property type="entry name" value="HAMP"/>
    <property type="match status" value="1"/>
</dbReference>
<evidence type="ECO:0000256" key="8">
    <source>
        <dbReference type="ARBA" id="ARBA00022989"/>
    </source>
</evidence>
<evidence type="ECO:0000259" key="13">
    <source>
        <dbReference type="PROSITE" id="PS50109"/>
    </source>
</evidence>
<dbReference type="GO" id="GO:0005886">
    <property type="term" value="C:plasma membrane"/>
    <property type="evidence" value="ECO:0007669"/>
    <property type="project" value="TreeGrafter"/>
</dbReference>
<evidence type="ECO:0000256" key="12">
    <source>
        <dbReference type="SAM" id="Phobius"/>
    </source>
</evidence>
<dbReference type="OrthoDB" id="9813151at2"/>
<dbReference type="GO" id="GO:0000155">
    <property type="term" value="F:phosphorelay sensor kinase activity"/>
    <property type="evidence" value="ECO:0007669"/>
    <property type="project" value="InterPro"/>
</dbReference>
<keyword evidence="8 12" id="KW-1133">Transmembrane helix</keyword>
<dbReference type="Proteomes" id="UP000199584">
    <property type="component" value="Unassembled WGS sequence"/>
</dbReference>
<dbReference type="Gene3D" id="3.30.565.10">
    <property type="entry name" value="Histidine kinase-like ATPase, C-terminal domain"/>
    <property type="match status" value="1"/>
</dbReference>
<dbReference type="STRING" id="39060.SAMN05660706_1547"/>
<reference evidence="16" key="1">
    <citation type="submission" date="2016-10" db="EMBL/GenBank/DDBJ databases">
        <authorList>
            <person name="Varghese N."/>
            <person name="Submissions S."/>
        </authorList>
    </citation>
    <scope>NUCLEOTIDE SEQUENCE [LARGE SCALE GENOMIC DNA]</scope>
    <source>
        <strain evidence="16">DSM 3669</strain>
    </source>
</reference>
<dbReference type="PANTHER" id="PTHR45436">
    <property type="entry name" value="SENSOR HISTIDINE KINASE YKOH"/>
    <property type="match status" value="1"/>
</dbReference>
<comment type="subcellular location">
    <subcellularLocation>
        <location evidence="2">Membrane</location>
    </subcellularLocation>
</comment>
<dbReference type="EMBL" id="FOYM01000054">
    <property type="protein sequence ID" value="SFR18224.1"/>
    <property type="molecule type" value="Genomic_DNA"/>
</dbReference>
<evidence type="ECO:0000256" key="4">
    <source>
        <dbReference type="ARBA" id="ARBA00022553"/>
    </source>
</evidence>
<sequence length="421" mass="46642">MKKKLLTLRTYLALWIALILLFTGTGLIIAINSMASVLLSNIFIGEIVTPPIIDTPQINEIPFVKDDKVKVTEEDLGFKEGKGLTYDQAVQKALKSLRTISIVSLVVMLLFGSLGAYWLSKKILRPVQYLSQTVKRIHANNLTERIPTDGPDDEIKELACSFNTMLSQLEQHIRRQRRFISDAAHELRTPLSVLQINLEVLQDNPEATIDEYREALSVLNRQLDRLKQLINDLLAMSGSGMIEPREKVNLKVMIAEIIAGLEPVAEQYQVTLHQTADFDVYCIGKEALLSRAFSNIIENAVRYNRPGGKVSVVFDDRPDDILVTISDTGIGMAKEEQSHIFEPFYRIERSRSRHYGGAGLGLAITALIIEGHGGTISVESAPGEGSSFTITLPKNPRHFARTFPGDMSSTLVDSGKGAVIG</sequence>
<dbReference type="SUPFAM" id="SSF55874">
    <property type="entry name" value="ATPase domain of HSP90 chaperone/DNA topoisomerase II/histidine kinase"/>
    <property type="match status" value="1"/>
</dbReference>
<keyword evidence="5" id="KW-0808">Transferase</keyword>
<accession>A0A1I6EKD6</accession>
<evidence type="ECO:0000313" key="16">
    <source>
        <dbReference type="Proteomes" id="UP000199584"/>
    </source>
</evidence>
<keyword evidence="10 12" id="KW-0472">Membrane</keyword>